<keyword evidence="2" id="KW-0378">Hydrolase</keyword>
<dbReference type="SUPFAM" id="SSF52540">
    <property type="entry name" value="P-loop containing nucleoside triphosphate hydrolases"/>
    <property type="match status" value="1"/>
</dbReference>
<comment type="caution">
    <text evidence="2">The sequence shown here is derived from an EMBL/GenBank/DDBJ whole genome shotgun (WGS) entry which is preliminary data.</text>
</comment>
<dbReference type="Pfam" id="PF10593">
    <property type="entry name" value="Z1"/>
    <property type="match status" value="1"/>
</dbReference>
<reference evidence="2 3" key="1">
    <citation type="submission" date="2018-07" db="EMBL/GenBank/DDBJ databases">
        <title>New species, Clostridium PI-S10-A1B.</title>
        <authorList>
            <person name="Krishna G."/>
            <person name="Summeta K."/>
            <person name="Shikha S."/>
            <person name="Prabhu P.B."/>
            <person name="Suresh K."/>
        </authorList>
    </citation>
    <scope>NUCLEOTIDE SEQUENCE [LARGE SCALE GENOMIC DNA]</scope>
    <source>
        <strain evidence="2 3">PI-S10-A1B</strain>
    </source>
</reference>
<keyword evidence="2" id="KW-0540">Nuclease</keyword>
<gene>
    <name evidence="2" type="ORF">DS742_25705</name>
</gene>
<dbReference type="GO" id="GO:0004519">
    <property type="term" value="F:endonuclease activity"/>
    <property type="evidence" value="ECO:0007669"/>
    <property type="project" value="UniProtKB-KW"/>
</dbReference>
<dbReference type="EMBL" id="QOHO01000107">
    <property type="protein sequence ID" value="RFZ76004.1"/>
    <property type="molecule type" value="Genomic_DNA"/>
</dbReference>
<dbReference type="InterPro" id="IPR018310">
    <property type="entry name" value="Put_endonuclease_Z1-dom"/>
</dbReference>
<name>A0A3E2N4V6_9FIRM</name>
<dbReference type="AlphaFoldDB" id="A0A3E2N4V6"/>
<dbReference type="OrthoDB" id="436461at2"/>
<sequence length="940" mass="107206">MSNYGLPEYDQHRGWIMNARTRNMSWDLIMFAARGDDVGLKDFLMQQTKLNFWKEIDCVDWKALVQLQKDAEEQTKEIDYLSGQAMIMEEGEDNDVSIPGDTQSAWQLYRKSLIQNGFKDEVVGEMERATLKILKRLSNDTTTMLPVKGLVIGNVQSGKTANMAALMAMAADWGWNMFIVLSGTIENLRQQTQTRLFQDLNQGGSNLHWRPLEHLSKQTDISQRVQSLHFEESSKQRYFTVCLKNPGRLKKLIQWLQSDANKQKQMKILVIDDEADQAGINTADVNSATIRTINRLIRDLVNGRNEKSQEISNKYKAMNYIGYTATPYANILNEAGTDSLYPRSFISTLSVSKEYFGPQQIFGLEGGETTFEGLDIVRIISDEDLQAIKFIHEEGSPYVPLALQHSICWFLCGVSCMRIWGYKKPISMLIHTSQKTDHHQNISEAVKDWITSKDPIFLVEKCKEIWEYETKVFTFNKFREQYPQYDRKDDEIKKYPDFSEIKEQLAILLSKDISNIPLDEENELNYHEGLHLCVDNCKNNGVNDEGMHVRLAYPSSANMPSPAPAFIIVGGATLSRGLTIEGLISTFFLRSVSQADTLMQMGRWFGYRKGYELLPRLWITSKTNDQFKFLATLDQELRDEIHEMDTLGKSPAVYGPKVKNSPKLSFIRITAKNRMQTAQSTDMDFSGSFNQTHKFDNDREILLHNINVANEFISELGNSESIKPCNDHAGNTIIWRNVDFSKVKKLLTDYRFHQRLSVFDDINSLINWIEKITQDGKLENWNIVLAGKVSDKNSVWNSPGGAINKVSRTKKHSMNESDNVLNIGVLSDPKDVIADVDLENQSEEVISKVKKFKSLYAREIRSLAGLDATPQLIMYMIDKDSKVQGTSKTREDLRAVEDIVGICLNIPGGRRGTDYTATVSIHMNNDIFNDEGDLEDTHED</sequence>
<organism evidence="2 3">
    <name type="scientific">Lacrimispora amygdalina</name>
    <dbReference type="NCBI Taxonomy" id="253257"/>
    <lineage>
        <taxon>Bacteria</taxon>
        <taxon>Bacillati</taxon>
        <taxon>Bacillota</taxon>
        <taxon>Clostridia</taxon>
        <taxon>Lachnospirales</taxon>
        <taxon>Lachnospiraceae</taxon>
        <taxon>Lacrimispora</taxon>
    </lineage>
</organism>
<accession>A0A3E2N4V6</accession>
<protein>
    <submittedName>
        <fullName evidence="2">Endonuclease</fullName>
    </submittedName>
</protein>
<proteinExistence type="predicted"/>
<feature type="domain" description="Putative endonuclease Z1" evidence="1">
    <location>
        <begin position="403"/>
        <end position="662"/>
    </location>
</feature>
<dbReference type="Proteomes" id="UP000260680">
    <property type="component" value="Unassembled WGS sequence"/>
</dbReference>
<evidence type="ECO:0000313" key="3">
    <source>
        <dbReference type="Proteomes" id="UP000260680"/>
    </source>
</evidence>
<evidence type="ECO:0000313" key="2">
    <source>
        <dbReference type="EMBL" id="RFZ76004.1"/>
    </source>
</evidence>
<keyword evidence="2" id="KW-0255">Endonuclease</keyword>
<dbReference type="InterPro" id="IPR027417">
    <property type="entry name" value="P-loop_NTPase"/>
</dbReference>
<evidence type="ECO:0000259" key="1">
    <source>
        <dbReference type="Pfam" id="PF10593"/>
    </source>
</evidence>
<dbReference type="RefSeq" id="WP_117419787.1">
    <property type="nucleotide sequence ID" value="NZ_QOHO01000107.1"/>
</dbReference>